<evidence type="ECO:0000256" key="4">
    <source>
        <dbReference type="ARBA" id="ARBA00023306"/>
    </source>
</evidence>
<keyword evidence="4" id="KW-0131">Cell cycle</keyword>
<proteinExistence type="inferred from homology"/>
<evidence type="ECO:0000313" key="7">
    <source>
        <dbReference type="EMBL" id="RYR28574.1"/>
    </source>
</evidence>
<dbReference type="AlphaFoldDB" id="A0A445AQC4"/>
<evidence type="ECO:0000256" key="3">
    <source>
        <dbReference type="ARBA" id="ARBA00023013"/>
    </source>
</evidence>
<protein>
    <recommendedName>
        <fullName evidence="6">Cyclin-dependent kinase inhibitor domain-containing protein</fullName>
    </recommendedName>
</protein>
<dbReference type="GO" id="GO:0004861">
    <property type="term" value="F:cyclin-dependent protein serine/threonine kinase inhibitor activity"/>
    <property type="evidence" value="ECO:0007669"/>
    <property type="project" value="InterPro"/>
</dbReference>
<dbReference type="Gene3D" id="4.10.365.10">
    <property type="entry name" value="p27"/>
    <property type="match status" value="1"/>
</dbReference>
<name>A0A445AQC4_ARAHY</name>
<keyword evidence="3" id="KW-0649">Protein kinase inhibitor</keyword>
<dbReference type="InterPro" id="IPR044275">
    <property type="entry name" value="KRP"/>
</dbReference>
<dbReference type="EMBL" id="SDMP01000011">
    <property type="protein sequence ID" value="RYR28574.1"/>
    <property type="molecule type" value="Genomic_DNA"/>
</dbReference>
<sequence>MEMAEVGVVRTRASAALAMDVAVATAATSPSPDEPALKRRKIKSEEDETSQDLIKFSASSFSDQLKSSIDGEETVLREAAAEEEEERSSDESPASCCSSNNGSSTWLHEESIKFLDLEVQSSQQAETSACYCENQTRRETSLTSELGMNWQEVESSMDNNYNYNNDNNNNNKRTRTTTIVNNSRVVLSTKMPTELELEEFFATAEKDIQKRFSDKYNFDIVKDLPLEGRYEWIQVKLTP</sequence>
<gene>
    <name evidence="7" type="ORF">Ahy_B01g052720</name>
</gene>
<dbReference type="InterPro" id="IPR003175">
    <property type="entry name" value="CDI_dom"/>
</dbReference>
<dbReference type="SMR" id="A0A445AQC4"/>
<dbReference type="Gramene" id="arahy.Tifrunner.gnm2.ann2.Ah11g122600.1">
    <property type="protein sequence ID" value="arahy.Tifrunner.gnm2.ann2.Ah11g122600.1-CDS"/>
    <property type="gene ID" value="arahy.Tifrunner.gnm2.ann2.Ah11g122600"/>
</dbReference>
<dbReference type="GO" id="GO:0005654">
    <property type="term" value="C:nucleoplasm"/>
    <property type="evidence" value="ECO:0007669"/>
    <property type="project" value="UniProtKB-SubCell"/>
</dbReference>
<organism evidence="7 8">
    <name type="scientific">Arachis hypogaea</name>
    <name type="common">Peanut</name>
    <dbReference type="NCBI Taxonomy" id="3818"/>
    <lineage>
        <taxon>Eukaryota</taxon>
        <taxon>Viridiplantae</taxon>
        <taxon>Streptophyta</taxon>
        <taxon>Embryophyta</taxon>
        <taxon>Tracheophyta</taxon>
        <taxon>Spermatophyta</taxon>
        <taxon>Magnoliopsida</taxon>
        <taxon>eudicotyledons</taxon>
        <taxon>Gunneridae</taxon>
        <taxon>Pentapetalae</taxon>
        <taxon>rosids</taxon>
        <taxon>fabids</taxon>
        <taxon>Fabales</taxon>
        <taxon>Fabaceae</taxon>
        <taxon>Papilionoideae</taxon>
        <taxon>50 kb inversion clade</taxon>
        <taxon>dalbergioids sensu lato</taxon>
        <taxon>Dalbergieae</taxon>
        <taxon>Pterocarpus clade</taxon>
        <taxon>Arachis</taxon>
    </lineage>
</organism>
<reference evidence="7 8" key="1">
    <citation type="submission" date="2019-01" db="EMBL/GenBank/DDBJ databases">
        <title>Sequencing of cultivated peanut Arachis hypogaea provides insights into genome evolution and oil improvement.</title>
        <authorList>
            <person name="Chen X."/>
        </authorList>
    </citation>
    <scope>NUCLEOTIDE SEQUENCE [LARGE SCALE GENOMIC DNA]</scope>
    <source>
        <strain evidence="8">cv. Fuhuasheng</strain>
        <tissue evidence="7">Leaves</tissue>
    </source>
</reference>
<dbReference type="STRING" id="3818.A0A445AQC4"/>
<evidence type="ECO:0000313" key="8">
    <source>
        <dbReference type="Proteomes" id="UP000289738"/>
    </source>
</evidence>
<comment type="caution">
    <text evidence="7">The sequence shown here is derived from an EMBL/GenBank/DDBJ whole genome shotgun (WGS) entry which is preliminary data.</text>
</comment>
<dbReference type="PANTHER" id="PTHR46776">
    <property type="entry name" value="CYCLIN-DEPENDENT KINASE INHIBITOR 4-RELATED"/>
    <property type="match status" value="1"/>
</dbReference>
<evidence type="ECO:0000259" key="6">
    <source>
        <dbReference type="Pfam" id="PF02234"/>
    </source>
</evidence>
<dbReference type="InterPro" id="IPR044898">
    <property type="entry name" value="CDI_dom_sf"/>
</dbReference>
<feature type="region of interest" description="Disordered" evidence="5">
    <location>
        <begin position="79"/>
        <end position="103"/>
    </location>
</feature>
<dbReference type="Proteomes" id="UP000289738">
    <property type="component" value="Chromosome B01"/>
</dbReference>
<comment type="similarity">
    <text evidence="2">Belongs to the CDI family. ICK/KRP subfamily.</text>
</comment>
<dbReference type="OrthoDB" id="9940972at2759"/>
<comment type="subcellular location">
    <subcellularLocation>
        <location evidence="1">Nucleus</location>
        <location evidence="1">Nucleoplasm</location>
    </subcellularLocation>
</comment>
<evidence type="ECO:0000256" key="5">
    <source>
        <dbReference type="SAM" id="MobiDB-lite"/>
    </source>
</evidence>
<dbReference type="PIRSF" id="PIRSF017811">
    <property type="entry name" value="CDK_inhib_pln"/>
    <property type="match status" value="1"/>
</dbReference>
<feature type="region of interest" description="Disordered" evidence="5">
    <location>
        <begin position="25"/>
        <end position="55"/>
    </location>
</feature>
<dbReference type="GO" id="GO:0051726">
    <property type="term" value="P:regulation of cell cycle"/>
    <property type="evidence" value="ECO:0007669"/>
    <property type="project" value="InterPro"/>
</dbReference>
<accession>A0A445AQC4</accession>
<evidence type="ECO:0000256" key="1">
    <source>
        <dbReference type="ARBA" id="ARBA00004642"/>
    </source>
</evidence>
<dbReference type="Pfam" id="PF02234">
    <property type="entry name" value="CDI"/>
    <property type="match status" value="1"/>
</dbReference>
<evidence type="ECO:0000256" key="2">
    <source>
        <dbReference type="ARBA" id="ARBA00010274"/>
    </source>
</evidence>
<keyword evidence="8" id="KW-1185">Reference proteome</keyword>
<feature type="domain" description="Cyclin-dependent kinase inhibitor" evidence="6">
    <location>
        <begin position="190"/>
        <end position="235"/>
    </location>
</feature>